<feature type="domain" description="RNase H type-1" evidence="2">
    <location>
        <begin position="140"/>
        <end position="240"/>
    </location>
</feature>
<dbReference type="InterPro" id="IPR053151">
    <property type="entry name" value="RNase_H-like"/>
</dbReference>
<dbReference type="Gramene" id="ESQ47286">
    <property type="protein sequence ID" value="ESQ47286"/>
    <property type="gene ID" value="EUTSA_v10028180mg"/>
</dbReference>
<reference evidence="3 4" key="1">
    <citation type="journal article" date="2013" name="Front. Plant Sci.">
        <title>The Reference Genome of the Halophytic Plant Eutrema salsugineum.</title>
        <authorList>
            <person name="Yang R."/>
            <person name="Jarvis D.E."/>
            <person name="Chen H."/>
            <person name="Beilstein M.A."/>
            <person name="Grimwood J."/>
            <person name="Jenkins J."/>
            <person name="Shu S."/>
            <person name="Prochnik S."/>
            <person name="Xin M."/>
            <person name="Ma C."/>
            <person name="Schmutz J."/>
            <person name="Wing R.A."/>
            <person name="Mitchell-Olds T."/>
            <person name="Schumaker K.S."/>
            <person name="Wang X."/>
        </authorList>
    </citation>
    <scope>NUCLEOTIDE SEQUENCE [LARGE SCALE GENOMIC DNA]</scope>
</reference>
<dbReference type="EMBL" id="KI517416">
    <property type="protein sequence ID" value="ESQ47286.1"/>
    <property type="molecule type" value="Genomic_DNA"/>
</dbReference>
<sequence>MPKIKQFLWRAAVEALPVGVELVRRGIQVNFGCKICRNPKRSCMNHSHLNMVLCLNFLSLIPSLVSIPLTGNSATSLPDWICWNLWTARNHRNFLEYDLLSERSNHQRARRSKGIARSTMLTSQTSSTSSYEAESSSSTQEDERLLQLSASCHFVSSALAAEAWALRQALITAIDEGFEEIEVLSDSQILMNLINSQEMHTKIHVIVNDIRHLVLSFSLISFNYVPHTDNVEADTLAKNALGDLFVPH</sequence>
<evidence type="ECO:0000313" key="4">
    <source>
        <dbReference type="Proteomes" id="UP000030689"/>
    </source>
</evidence>
<dbReference type="KEGG" id="eus:EUTSA_v10028180mg"/>
<dbReference type="InterPro" id="IPR044730">
    <property type="entry name" value="RNase_H-like_dom_plant"/>
</dbReference>
<dbReference type="Pfam" id="PF13456">
    <property type="entry name" value="RVT_3"/>
    <property type="match status" value="1"/>
</dbReference>
<dbReference type="InterPro" id="IPR036397">
    <property type="entry name" value="RNaseH_sf"/>
</dbReference>
<keyword evidence="4" id="KW-1185">Reference proteome</keyword>
<dbReference type="InterPro" id="IPR012337">
    <property type="entry name" value="RNaseH-like_sf"/>
</dbReference>
<organism evidence="3 4">
    <name type="scientific">Eutrema salsugineum</name>
    <name type="common">Saltwater cress</name>
    <name type="synonym">Sisymbrium salsugineum</name>
    <dbReference type="NCBI Taxonomy" id="72664"/>
    <lineage>
        <taxon>Eukaryota</taxon>
        <taxon>Viridiplantae</taxon>
        <taxon>Streptophyta</taxon>
        <taxon>Embryophyta</taxon>
        <taxon>Tracheophyta</taxon>
        <taxon>Spermatophyta</taxon>
        <taxon>Magnoliopsida</taxon>
        <taxon>eudicotyledons</taxon>
        <taxon>Gunneridae</taxon>
        <taxon>Pentapetalae</taxon>
        <taxon>rosids</taxon>
        <taxon>malvids</taxon>
        <taxon>Brassicales</taxon>
        <taxon>Brassicaceae</taxon>
        <taxon>Eutremeae</taxon>
        <taxon>Eutrema</taxon>
    </lineage>
</organism>
<dbReference type="eggNOG" id="KOG1075">
    <property type="taxonomic scope" value="Eukaryota"/>
</dbReference>
<protein>
    <recommendedName>
        <fullName evidence="2">RNase H type-1 domain-containing protein</fullName>
    </recommendedName>
</protein>
<dbReference type="SUPFAM" id="SSF53098">
    <property type="entry name" value="Ribonuclease H-like"/>
    <property type="match status" value="1"/>
</dbReference>
<feature type="compositionally biased region" description="Low complexity" evidence="1">
    <location>
        <begin position="118"/>
        <end position="136"/>
    </location>
</feature>
<dbReference type="PANTHER" id="PTHR47723:SF19">
    <property type="entry name" value="POLYNUCLEOTIDYL TRANSFERASE, RIBONUCLEASE H-LIKE SUPERFAMILY PROTEIN"/>
    <property type="match status" value="1"/>
</dbReference>
<gene>
    <name evidence="3" type="ORF">EUTSA_v10028180mg</name>
</gene>
<dbReference type="InterPro" id="IPR002156">
    <property type="entry name" value="RNaseH_domain"/>
</dbReference>
<feature type="region of interest" description="Disordered" evidence="1">
    <location>
        <begin position="110"/>
        <end position="136"/>
    </location>
</feature>
<dbReference type="Proteomes" id="UP000030689">
    <property type="component" value="Unassembled WGS sequence"/>
</dbReference>
<dbReference type="PANTHER" id="PTHR47723">
    <property type="entry name" value="OS05G0353850 PROTEIN"/>
    <property type="match status" value="1"/>
</dbReference>
<name>V4NLJ0_EUTSA</name>
<evidence type="ECO:0000259" key="2">
    <source>
        <dbReference type="Pfam" id="PF13456"/>
    </source>
</evidence>
<evidence type="ECO:0000313" key="3">
    <source>
        <dbReference type="EMBL" id="ESQ47286.1"/>
    </source>
</evidence>
<dbReference type="GO" id="GO:0003676">
    <property type="term" value="F:nucleic acid binding"/>
    <property type="evidence" value="ECO:0007669"/>
    <property type="project" value="InterPro"/>
</dbReference>
<dbReference type="AlphaFoldDB" id="V4NLJ0"/>
<dbReference type="Gene3D" id="3.30.420.10">
    <property type="entry name" value="Ribonuclease H-like superfamily/Ribonuclease H"/>
    <property type="match status" value="1"/>
</dbReference>
<dbReference type="CDD" id="cd06222">
    <property type="entry name" value="RNase_H_like"/>
    <property type="match status" value="1"/>
</dbReference>
<accession>V4NLJ0</accession>
<evidence type="ECO:0000256" key="1">
    <source>
        <dbReference type="SAM" id="MobiDB-lite"/>
    </source>
</evidence>
<dbReference type="GO" id="GO:0004523">
    <property type="term" value="F:RNA-DNA hybrid ribonuclease activity"/>
    <property type="evidence" value="ECO:0007669"/>
    <property type="project" value="InterPro"/>
</dbReference>
<proteinExistence type="predicted"/>